<name>A0ABQ1L8D1_9BACT</name>
<dbReference type="RefSeq" id="WP_188460051.1">
    <property type="nucleotide sequence ID" value="NZ_BAABHU010000001.1"/>
</dbReference>
<keyword evidence="3" id="KW-1185">Reference proteome</keyword>
<dbReference type="Proteomes" id="UP000636010">
    <property type="component" value="Unassembled WGS sequence"/>
</dbReference>
<feature type="domain" description="Phospholipase D-like" evidence="1">
    <location>
        <begin position="18"/>
        <end position="135"/>
    </location>
</feature>
<evidence type="ECO:0000313" key="3">
    <source>
        <dbReference type="Proteomes" id="UP000636010"/>
    </source>
</evidence>
<dbReference type="SUPFAM" id="SSF56024">
    <property type="entry name" value="Phospholipase D/nuclease"/>
    <property type="match status" value="1"/>
</dbReference>
<dbReference type="CDD" id="cd09176">
    <property type="entry name" value="PLDc_unchar6"/>
    <property type="match status" value="1"/>
</dbReference>
<protein>
    <recommendedName>
        <fullName evidence="1">Phospholipase D-like domain-containing protein</fullName>
    </recommendedName>
</protein>
<organism evidence="2 3">
    <name type="scientific">Marivirga lumbricoides</name>
    <dbReference type="NCBI Taxonomy" id="1046115"/>
    <lineage>
        <taxon>Bacteria</taxon>
        <taxon>Pseudomonadati</taxon>
        <taxon>Bacteroidota</taxon>
        <taxon>Cytophagia</taxon>
        <taxon>Cytophagales</taxon>
        <taxon>Marivirgaceae</taxon>
        <taxon>Marivirga</taxon>
    </lineage>
</organism>
<evidence type="ECO:0000313" key="2">
    <source>
        <dbReference type="EMBL" id="GGC21279.1"/>
    </source>
</evidence>
<gene>
    <name evidence="2" type="ORF">GCM10011506_03120</name>
</gene>
<dbReference type="EMBL" id="BMEC01000001">
    <property type="protein sequence ID" value="GGC21279.1"/>
    <property type="molecule type" value="Genomic_DNA"/>
</dbReference>
<reference evidence="3" key="1">
    <citation type="journal article" date="2019" name="Int. J. Syst. Evol. Microbiol.">
        <title>The Global Catalogue of Microorganisms (GCM) 10K type strain sequencing project: providing services to taxonomists for standard genome sequencing and annotation.</title>
        <authorList>
            <consortium name="The Broad Institute Genomics Platform"/>
            <consortium name="The Broad Institute Genome Sequencing Center for Infectious Disease"/>
            <person name="Wu L."/>
            <person name="Ma J."/>
        </authorList>
    </citation>
    <scope>NUCLEOTIDE SEQUENCE [LARGE SCALE GENOMIC DNA]</scope>
    <source>
        <strain evidence="3">CGMCC 1.10832</strain>
    </source>
</reference>
<comment type="caution">
    <text evidence="2">The sequence shown here is derived from an EMBL/GenBank/DDBJ whole genome shotgun (WGS) entry which is preliminary data.</text>
</comment>
<dbReference type="InterPro" id="IPR059166">
    <property type="entry name" value="PLD-like_cat"/>
</dbReference>
<evidence type="ECO:0000259" key="1">
    <source>
        <dbReference type="Pfam" id="PF13091"/>
    </source>
</evidence>
<proteinExistence type="predicted"/>
<dbReference type="InterPro" id="IPR025202">
    <property type="entry name" value="PLD-like_dom"/>
</dbReference>
<accession>A0ABQ1L8D1</accession>
<sequence length="268" mass="31351">MAKFITSSELNYELEKIFRTAEKLAVIISPYIKLHAKIKDVLKSHKNDPKFHLVIVFGKNDDDLGKSIAAEDLEFFKEFCSVEIRHEPRLHAKYYANDDSSILSSMNLYDYSFNNNIEFGVLTYRNDEASSQLDQSAYDYFDQVIENSELLYHKEPEIESKMFGLKTIHKDSHVILDILDERFKKIQKVATTNNNRTVTKKGYCIRTGAEIEFDMKMPFTKKAFESWSKYSDEKYREKYCHYSGEESGGQTSFSRPVLNKNWKKVMVN</sequence>
<dbReference type="Gene3D" id="3.30.870.10">
    <property type="entry name" value="Endonuclease Chain A"/>
    <property type="match status" value="1"/>
</dbReference>
<dbReference type="Pfam" id="PF13091">
    <property type="entry name" value="PLDc_2"/>
    <property type="match status" value="1"/>
</dbReference>